<dbReference type="Proteomes" id="UP001283361">
    <property type="component" value="Unassembled WGS sequence"/>
</dbReference>
<keyword evidence="2" id="KW-1185">Reference proteome</keyword>
<protein>
    <submittedName>
        <fullName evidence="1">Uncharacterized protein</fullName>
    </submittedName>
</protein>
<proteinExistence type="predicted"/>
<accession>A0AAE0XUU9</accession>
<evidence type="ECO:0000313" key="2">
    <source>
        <dbReference type="Proteomes" id="UP001283361"/>
    </source>
</evidence>
<organism evidence="1 2">
    <name type="scientific">Elysia crispata</name>
    <name type="common">lettuce slug</name>
    <dbReference type="NCBI Taxonomy" id="231223"/>
    <lineage>
        <taxon>Eukaryota</taxon>
        <taxon>Metazoa</taxon>
        <taxon>Spiralia</taxon>
        <taxon>Lophotrochozoa</taxon>
        <taxon>Mollusca</taxon>
        <taxon>Gastropoda</taxon>
        <taxon>Heterobranchia</taxon>
        <taxon>Euthyneura</taxon>
        <taxon>Panpulmonata</taxon>
        <taxon>Sacoglossa</taxon>
        <taxon>Placobranchoidea</taxon>
        <taxon>Plakobranchidae</taxon>
        <taxon>Elysia</taxon>
    </lineage>
</organism>
<reference evidence="1" key="1">
    <citation type="journal article" date="2023" name="G3 (Bethesda)">
        <title>A reference genome for the long-term kleptoplast-retaining sea slug Elysia crispata morphotype clarki.</title>
        <authorList>
            <person name="Eastman K.E."/>
            <person name="Pendleton A.L."/>
            <person name="Shaikh M.A."/>
            <person name="Suttiyut T."/>
            <person name="Ogas R."/>
            <person name="Tomko P."/>
            <person name="Gavelis G."/>
            <person name="Widhalm J.R."/>
            <person name="Wisecaver J.H."/>
        </authorList>
    </citation>
    <scope>NUCLEOTIDE SEQUENCE</scope>
    <source>
        <strain evidence="1">ECLA1</strain>
    </source>
</reference>
<dbReference type="EMBL" id="JAWDGP010007534">
    <property type="protein sequence ID" value="KAK3714582.1"/>
    <property type="molecule type" value="Genomic_DNA"/>
</dbReference>
<dbReference type="AlphaFoldDB" id="A0AAE0XUU9"/>
<evidence type="ECO:0000313" key="1">
    <source>
        <dbReference type="EMBL" id="KAK3714582.1"/>
    </source>
</evidence>
<comment type="caution">
    <text evidence="1">The sequence shown here is derived from an EMBL/GenBank/DDBJ whole genome shotgun (WGS) entry which is preliminary data.</text>
</comment>
<gene>
    <name evidence="1" type="ORF">RRG08_020838</name>
</gene>
<name>A0AAE0XUU9_9GAST</name>
<sequence>MLWFQRCENRARKKAKLGLVWVFPLEVNVTASWTKVIGTRAAVTVCANLLGREMKHRVWLAKIWKEEEVEEGKRMLA</sequence>